<dbReference type="InterPro" id="IPR029044">
    <property type="entry name" value="Nucleotide-diphossugar_trans"/>
</dbReference>
<name>A0A2H0UR87_9BACT</name>
<protein>
    <recommendedName>
        <fullName evidence="2">Glycosyltransferase 2-like domain-containing protein</fullName>
    </recommendedName>
</protein>
<keyword evidence="1" id="KW-1133">Transmembrane helix</keyword>
<dbReference type="Pfam" id="PF00535">
    <property type="entry name" value="Glycos_transf_2"/>
    <property type="match status" value="1"/>
</dbReference>
<dbReference type="AlphaFoldDB" id="A0A2H0UR87"/>
<evidence type="ECO:0000313" key="3">
    <source>
        <dbReference type="EMBL" id="PIR88897.1"/>
    </source>
</evidence>
<evidence type="ECO:0000313" key="4">
    <source>
        <dbReference type="Proteomes" id="UP000231157"/>
    </source>
</evidence>
<dbReference type="EMBL" id="PFAZ01000009">
    <property type="protein sequence ID" value="PIR88897.1"/>
    <property type="molecule type" value="Genomic_DNA"/>
</dbReference>
<dbReference type="Gene3D" id="3.90.550.10">
    <property type="entry name" value="Spore Coat Polysaccharide Biosynthesis Protein SpsA, Chain A"/>
    <property type="match status" value="1"/>
</dbReference>
<dbReference type="InterPro" id="IPR001173">
    <property type="entry name" value="Glyco_trans_2-like"/>
</dbReference>
<dbReference type="PANTHER" id="PTHR48090">
    <property type="entry name" value="UNDECAPRENYL-PHOSPHATE 4-DEOXY-4-FORMAMIDO-L-ARABINOSE TRANSFERASE-RELATED"/>
    <property type="match status" value="1"/>
</dbReference>
<comment type="caution">
    <text evidence="3">The sequence shown here is derived from an EMBL/GenBank/DDBJ whole genome shotgun (WGS) entry which is preliminary data.</text>
</comment>
<gene>
    <name evidence="3" type="ORF">COU07_03300</name>
</gene>
<reference evidence="4" key="1">
    <citation type="submission" date="2017-09" db="EMBL/GenBank/DDBJ databases">
        <title>Depth-based differentiation of microbial function through sediment-hosted aquifers and enrichment of novel symbionts in the deep terrestrial subsurface.</title>
        <authorList>
            <person name="Probst A.J."/>
            <person name="Ladd B."/>
            <person name="Jarett J.K."/>
            <person name="Geller-Mcgrath D.E."/>
            <person name="Sieber C.M.K."/>
            <person name="Emerson J.B."/>
            <person name="Anantharaman K."/>
            <person name="Thomas B.C."/>
            <person name="Malmstrom R."/>
            <person name="Stieglmeier M."/>
            <person name="Klingl A."/>
            <person name="Woyke T."/>
            <person name="Ryan C.M."/>
            <person name="Banfield J.F."/>
        </authorList>
    </citation>
    <scope>NUCLEOTIDE SEQUENCE [LARGE SCALE GENOMIC DNA]</scope>
</reference>
<dbReference type="Proteomes" id="UP000231157">
    <property type="component" value="Unassembled WGS sequence"/>
</dbReference>
<evidence type="ECO:0000259" key="2">
    <source>
        <dbReference type="Pfam" id="PF00535"/>
    </source>
</evidence>
<dbReference type="SUPFAM" id="SSF53448">
    <property type="entry name" value="Nucleotide-diphospho-sugar transferases"/>
    <property type="match status" value="1"/>
</dbReference>
<evidence type="ECO:0000256" key="1">
    <source>
        <dbReference type="SAM" id="Phobius"/>
    </source>
</evidence>
<accession>A0A2H0UR87</accession>
<proteinExistence type="predicted"/>
<keyword evidence="1" id="KW-0472">Membrane</keyword>
<dbReference type="CDD" id="cd04179">
    <property type="entry name" value="DPM_DPG-synthase_like"/>
    <property type="match status" value="1"/>
</dbReference>
<organism evidence="3 4">
    <name type="scientific">Candidatus Harrisonbacteria bacterium CG10_big_fil_rev_8_21_14_0_10_40_38</name>
    <dbReference type="NCBI Taxonomy" id="1974583"/>
    <lineage>
        <taxon>Bacteria</taxon>
        <taxon>Candidatus Harrisoniibacteriota</taxon>
    </lineage>
</organism>
<sequence length="319" mass="36092">MKNGKISVVVPAYNEELAIEENVKEIVKVLKSLERDWELLVINDGSTDKTLEILEILENEDNHMRIISYPVNKGRGFALKKGFRAAEGDYVIATESDLNWGSEIIKRFTEELDKGNSDIVIASPHMKGGKMENVPLFRWLLSFLGNKIFALAIPGKLTMVTGMTRGYRKEVLNSIELEANDKELHVEILSKAVDLGFRVSEIPAILKWASKKSGKPVRKSHFKFKSIWKHLMLSFYVRPYLLFGSIGFLLLLVGIILGIDSYIVSIKEGVSGRPILFATVLFIVVGIQVLVFGFLATQNRDIKRQLTKIQKTLRELKEE</sequence>
<feature type="domain" description="Glycosyltransferase 2-like" evidence="2">
    <location>
        <begin position="7"/>
        <end position="173"/>
    </location>
</feature>
<feature type="transmembrane region" description="Helical" evidence="1">
    <location>
        <begin position="275"/>
        <end position="296"/>
    </location>
</feature>
<keyword evidence="1" id="KW-0812">Transmembrane</keyword>
<feature type="transmembrane region" description="Helical" evidence="1">
    <location>
        <begin position="240"/>
        <end position="263"/>
    </location>
</feature>
<dbReference type="InterPro" id="IPR050256">
    <property type="entry name" value="Glycosyltransferase_2"/>
</dbReference>